<protein>
    <submittedName>
        <fullName evidence="1">Uncharacterized protein</fullName>
    </submittedName>
</protein>
<reference evidence="1" key="1">
    <citation type="submission" date="2018-05" db="EMBL/GenBank/DDBJ databases">
        <authorList>
            <person name="Lanie J.A."/>
            <person name="Ng W.-L."/>
            <person name="Kazmierczak K.M."/>
            <person name="Andrzejewski T.M."/>
            <person name="Davidsen T.M."/>
            <person name="Wayne K.J."/>
            <person name="Tettelin H."/>
            <person name="Glass J.I."/>
            <person name="Rusch D."/>
            <person name="Podicherti R."/>
            <person name="Tsui H.-C.T."/>
            <person name="Winkler M.E."/>
        </authorList>
    </citation>
    <scope>NUCLEOTIDE SEQUENCE</scope>
</reference>
<sequence length="36" mass="4088">VLLELNLQLYPLRCGMTPHTTNIYSSVSAVDYPTYN</sequence>
<organism evidence="1">
    <name type="scientific">marine metagenome</name>
    <dbReference type="NCBI Taxonomy" id="408172"/>
    <lineage>
        <taxon>unclassified sequences</taxon>
        <taxon>metagenomes</taxon>
        <taxon>ecological metagenomes</taxon>
    </lineage>
</organism>
<feature type="non-terminal residue" evidence="1">
    <location>
        <position position="1"/>
    </location>
</feature>
<evidence type="ECO:0000313" key="1">
    <source>
        <dbReference type="EMBL" id="SVE20531.1"/>
    </source>
</evidence>
<gene>
    <name evidence="1" type="ORF">METZ01_LOCUS473385</name>
</gene>
<accession>A0A383BL19</accession>
<name>A0A383BL19_9ZZZZ</name>
<dbReference type="AlphaFoldDB" id="A0A383BL19"/>
<dbReference type="EMBL" id="UINC01201267">
    <property type="protein sequence ID" value="SVE20531.1"/>
    <property type="molecule type" value="Genomic_DNA"/>
</dbReference>
<proteinExistence type="predicted"/>